<sequence>MKTVIIAAALAFPVFTFAAQPRQDNILETQAGVLRINQDAAGTEFVSGTLADNLNYGGQASLTEQEDVSAILVPSMAQELNRQQAAASVRIGAISASGAATPDDLDDALMAKAEQQGASGYRITSVSNMAPYSGTATLYR</sequence>
<dbReference type="Pfam" id="PF07338">
    <property type="entry name" value="YdgH_BhsA-like"/>
    <property type="match status" value="1"/>
</dbReference>
<dbReference type="AlphaFoldDB" id="A0AAP9R1Z9"/>
<evidence type="ECO:0000313" key="5">
    <source>
        <dbReference type="Proteomes" id="UP000514462"/>
    </source>
</evidence>
<feature type="signal peptide" evidence="2">
    <location>
        <begin position="1"/>
        <end position="18"/>
    </location>
</feature>
<feature type="domain" description="YdgH/BhsA/McbA-like" evidence="3">
    <location>
        <begin position="90"/>
        <end position="140"/>
    </location>
</feature>
<keyword evidence="1 2" id="KW-0732">Signal</keyword>
<geneLocation type="plasmid" evidence="5">
    <name>prhbstw-00938_2</name>
</geneLocation>
<dbReference type="Proteomes" id="UP000514462">
    <property type="component" value="Plasmid pRHBSTW-00938_2"/>
</dbReference>
<dbReference type="InterPro" id="IPR036275">
    <property type="entry name" value="YdgH-like_sf"/>
</dbReference>
<dbReference type="Gene3D" id="3.30.1660.10">
    <property type="entry name" value="Flavin-binding protein dodecin"/>
    <property type="match status" value="1"/>
</dbReference>
<keyword evidence="4" id="KW-0614">Plasmid</keyword>
<evidence type="ECO:0000256" key="2">
    <source>
        <dbReference type="SAM" id="SignalP"/>
    </source>
</evidence>
<dbReference type="RefSeq" id="WP_182015529.1">
    <property type="nucleotide sequence ID" value="NZ_CP055905.1"/>
</dbReference>
<organism evidence="4 5">
    <name type="scientific">Klebsiella aerogenes</name>
    <name type="common">Enterobacter aerogenes</name>
    <dbReference type="NCBI Taxonomy" id="548"/>
    <lineage>
        <taxon>Bacteria</taxon>
        <taxon>Pseudomonadati</taxon>
        <taxon>Pseudomonadota</taxon>
        <taxon>Gammaproteobacteria</taxon>
        <taxon>Enterobacterales</taxon>
        <taxon>Enterobacteriaceae</taxon>
        <taxon>Klebsiella/Raoultella group</taxon>
        <taxon>Klebsiella</taxon>
    </lineage>
</organism>
<dbReference type="EMBL" id="CP055905">
    <property type="protein sequence ID" value="QMR43151.1"/>
    <property type="molecule type" value="Genomic_DNA"/>
</dbReference>
<dbReference type="InterPro" id="IPR025543">
    <property type="entry name" value="Dodecin-like"/>
</dbReference>
<evidence type="ECO:0000259" key="3">
    <source>
        <dbReference type="Pfam" id="PF07338"/>
    </source>
</evidence>
<dbReference type="SUPFAM" id="SSF159871">
    <property type="entry name" value="YdgH-like"/>
    <property type="match status" value="1"/>
</dbReference>
<proteinExistence type="predicted"/>
<gene>
    <name evidence="4" type="ORF">HV331_27165</name>
</gene>
<feature type="chain" id="PRO_5042851035" evidence="2">
    <location>
        <begin position="19"/>
        <end position="140"/>
    </location>
</feature>
<accession>A0AAP9R1Z9</accession>
<dbReference type="InterPro" id="IPR010854">
    <property type="entry name" value="YdgH/BhsA/McbA-like_dom"/>
</dbReference>
<evidence type="ECO:0000313" key="4">
    <source>
        <dbReference type="EMBL" id="QMR43151.1"/>
    </source>
</evidence>
<reference evidence="5" key="1">
    <citation type="submission" date="2020-06" db="EMBL/GenBank/DDBJ databases">
        <title>REHAB project genomes.</title>
        <authorList>
            <person name="Shaw L.P."/>
        </authorList>
    </citation>
    <scope>NUCLEOTIDE SEQUENCE [LARGE SCALE GENOMIC DNA]</scope>
    <source>
        <strain evidence="5">RHBSTW-00938</strain>
        <plasmid evidence="5">prhbstw-00938_2</plasmid>
    </source>
</reference>
<name>A0AAP9R1Z9_KLEAE</name>
<evidence type="ECO:0000256" key="1">
    <source>
        <dbReference type="ARBA" id="ARBA00022729"/>
    </source>
</evidence>
<protein>
    <submittedName>
        <fullName evidence="4">DUF1471 domain-containing protein</fullName>
    </submittedName>
</protein>